<proteinExistence type="predicted"/>
<dbReference type="Proteomes" id="UP001158066">
    <property type="component" value="Unassembled WGS sequence"/>
</dbReference>
<keyword evidence="1" id="KW-0472">Membrane</keyword>
<gene>
    <name evidence="2" type="ORF">SAMN06296020_106149</name>
</gene>
<keyword evidence="1" id="KW-1133">Transmembrane helix</keyword>
<evidence type="ECO:0000256" key="1">
    <source>
        <dbReference type="SAM" id="Phobius"/>
    </source>
</evidence>
<organism evidence="2 3">
    <name type="scientific">Anoxynatronum buryatiense</name>
    <dbReference type="NCBI Taxonomy" id="489973"/>
    <lineage>
        <taxon>Bacteria</taxon>
        <taxon>Bacillati</taxon>
        <taxon>Bacillota</taxon>
        <taxon>Clostridia</taxon>
        <taxon>Eubacteriales</taxon>
        <taxon>Clostridiaceae</taxon>
        <taxon>Anoxynatronum</taxon>
    </lineage>
</organism>
<dbReference type="EMBL" id="FXUF01000006">
    <property type="protein sequence ID" value="SMP57320.1"/>
    <property type="molecule type" value="Genomic_DNA"/>
</dbReference>
<reference evidence="2" key="1">
    <citation type="submission" date="2017-05" db="EMBL/GenBank/DDBJ databases">
        <authorList>
            <person name="Varghese N."/>
            <person name="Submissions S."/>
        </authorList>
    </citation>
    <scope>NUCLEOTIDE SEQUENCE</scope>
    <source>
        <strain evidence="2">Su22</strain>
    </source>
</reference>
<dbReference type="AlphaFoldDB" id="A0AA45WW39"/>
<evidence type="ECO:0000313" key="2">
    <source>
        <dbReference type="EMBL" id="SMP57320.1"/>
    </source>
</evidence>
<accession>A0AA45WW39</accession>
<keyword evidence="3" id="KW-1185">Reference proteome</keyword>
<keyword evidence="1" id="KW-0812">Transmembrane</keyword>
<feature type="transmembrane region" description="Helical" evidence="1">
    <location>
        <begin position="65"/>
        <end position="90"/>
    </location>
</feature>
<feature type="transmembrane region" description="Helical" evidence="1">
    <location>
        <begin position="7"/>
        <end position="25"/>
    </location>
</feature>
<comment type="caution">
    <text evidence="2">The sequence shown here is derived from an EMBL/GenBank/DDBJ whole genome shotgun (WGS) entry which is preliminary data.</text>
</comment>
<name>A0AA45WW39_9CLOT</name>
<sequence length="103" mass="11816">MRKKTMDSAFAMVSSFLFTITYYLFTAKPCHLFTEKLLQVVYSCIYRQLTGFCGLRYNKITSFRIIIIIIAILIIVILVIGVLIKCIWYAGFATGNLDKKDSL</sequence>
<protein>
    <submittedName>
        <fullName evidence="2">Uncharacterized protein</fullName>
    </submittedName>
</protein>
<evidence type="ECO:0000313" key="3">
    <source>
        <dbReference type="Proteomes" id="UP001158066"/>
    </source>
</evidence>